<dbReference type="OrthoDB" id="206201at2759"/>
<dbReference type="InterPro" id="IPR036852">
    <property type="entry name" value="Peptidase_S8/S53_dom_sf"/>
</dbReference>
<feature type="domain" description="Peptidase S8/S53" evidence="7">
    <location>
        <begin position="209"/>
        <end position="310"/>
    </location>
</feature>
<keyword evidence="4" id="KW-0378">Hydrolase</keyword>
<dbReference type="PRINTS" id="PR00723">
    <property type="entry name" value="SUBTILISIN"/>
</dbReference>
<proteinExistence type="inferred from homology"/>
<dbReference type="SUPFAM" id="SSF54897">
    <property type="entry name" value="Protease propeptides/inhibitors"/>
    <property type="match status" value="1"/>
</dbReference>
<comment type="caution">
    <text evidence="6">Lacks conserved residue(s) required for the propagation of feature annotation.</text>
</comment>
<evidence type="ECO:0000259" key="8">
    <source>
        <dbReference type="Pfam" id="PF05922"/>
    </source>
</evidence>
<dbReference type="PROSITE" id="PS00136">
    <property type="entry name" value="SUBTILASE_ASP"/>
    <property type="match status" value="1"/>
</dbReference>
<dbReference type="Gene3D" id="3.40.50.200">
    <property type="entry name" value="Peptidase S8/S53 domain"/>
    <property type="match status" value="2"/>
</dbReference>
<dbReference type="GO" id="GO:0004252">
    <property type="term" value="F:serine-type endopeptidase activity"/>
    <property type="evidence" value="ECO:0007669"/>
    <property type="project" value="InterPro"/>
</dbReference>
<dbReference type="InterPro" id="IPR023827">
    <property type="entry name" value="Peptidase_S8_Asp-AS"/>
</dbReference>
<gene>
    <name evidence="9" type="ORF">PPNO1_LOCUS3336</name>
</gene>
<keyword evidence="3" id="KW-0732">Signal</keyword>
<dbReference type="Gene3D" id="3.30.70.80">
    <property type="entry name" value="Peptidase S8 propeptide/proteinase inhibitor I9"/>
    <property type="match status" value="1"/>
</dbReference>
<evidence type="ECO:0000256" key="1">
    <source>
        <dbReference type="ARBA" id="ARBA00011073"/>
    </source>
</evidence>
<dbReference type="Pfam" id="PF05922">
    <property type="entry name" value="Inhibitor_I9"/>
    <property type="match status" value="1"/>
</dbReference>
<dbReference type="InterPro" id="IPR010259">
    <property type="entry name" value="S8pro/Inhibitor_I9"/>
</dbReference>
<dbReference type="GO" id="GO:0005576">
    <property type="term" value="C:extracellular region"/>
    <property type="evidence" value="ECO:0007669"/>
    <property type="project" value="UniProtKB-ARBA"/>
</dbReference>
<accession>A0A9P1H093</accession>
<dbReference type="InterPro" id="IPR000209">
    <property type="entry name" value="Peptidase_S8/S53_dom"/>
</dbReference>
<organism evidence="9 10">
    <name type="scientific">Parascedosporium putredinis</name>
    <dbReference type="NCBI Taxonomy" id="1442378"/>
    <lineage>
        <taxon>Eukaryota</taxon>
        <taxon>Fungi</taxon>
        <taxon>Dikarya</taxon>
        <taxon>Ascomycota</taxon>
        <taxon>Pezizomycotina</taxon>
        <taxon>Sordariomycetes</taxon>
        <taxon>Hypocreomycetidae</taxon>
        <taxon>Microascales</taxon>
        <taxon>Microascaceae</taxon>
        <taxon>Parascedosporium</taxon>
    </lineage>
</organism>
<dbReference type="InterPro" id="IPR015500">
    <property type="entry name" value="Peptidase_S8_subtilisin-rel"/>
</dbReference>
<evidence type="ECO:0000313" key="9">
    <source>
        <dbReference type="EMBL" id="CAI4213592.1"/>
    </source>
</evidence>
<evidence type="ECO:0000256" key="3">
    <source>
        <dbReference type="ARBA" id="ARBA00022729"/>
    </source>
</evidence>
<keyword evidence="5" id="KW-0720">Serine protease</keyword>
<evidence type="ECO:0000259" key="7">
    <source>
        <dbReference type="Pfam" id="PF00082"/>
    </source>
</evidence>
<comment type="similarity">
    <text evidence="1 6">Belongs to the peptidase S8 family.</text>
</comment>
<evidence type="ECO:0000256" key="6">
    <source>
        <dbReference type="PROSITE-ProRule" id="PRU01240"/>
    </source>
</evidence>
<feature type="domain" description="Peptidase S8/S53" evidence="7">
    <location>
        <begin position="136"/>
        <end position="204"/>
    </location>
</feature>
<evidence type="ECO:0000313" key="10">
    <source>
        <dbReference type="Proteomes" id="UP000838763"/>
    </source>
</evidence>
<dbReference type="PROSITE" id="PS51892">
    <property type="entry name" value="SUBTILASE"/>
    <property type="match status" value="1"/>
</dbReference>
<dbReference type="InterPro" id="IPR037045">
    <property type="entry name" value="S8pro/Inhibitor_I9_sf"/>
</dbReference>
<name>A0A9P1H093_9PEZI</name>
<dbReference type="InterPro" id="IPR050131">
    <property type="entry name" value="Peptidase_S8_subtilisin-like"/>
</dbReference>
<dbReference type="PANTHER" id="PTHR43806">
    <property type="entry name" value="PEPTIDASE S8"/>
    <property type="match status" value="1"/>
</dbReference>
<sequence length="331" mass="35271">MTTQNYAAPNLCRQEPAPLLRPNGGDIIPNKFIIKFKRNSSENAIQNITIGLPFKPEHIYNTTIFEGFAAQLSNITLARLRSSPIIDYIEHDAIVRISSYITQDDAAWGLGRLSDKSRGNYTYVYDSSAGEGTCAYVIDTGIYTTHSEFEGRASAVANFVDDSDDDENGHGTHVAAVIGGARFGVAKKTKLLAVKIVGTDGIGTQRQQLLPASAAGACVVGASTSLDAMSPFSSIGANINVFAPGTSILSAWVGGINANHLQRLMRLEYHFGDFHGLPHITGLGAYLLALHGKMTPAELCSYIASTVHKNILTGVPNGTINTLAFNGNPSA</sequence>
<protein>
    <submittedName>
        <fullName evidence="9">Uncharacterized protein</fullName>
    </submittedName>
</protein>
<evidence type="ECO:0000256" key="2">
    <source>
        <dbReference type="ARBA" id="ARBA00022670"/>
    </source>
</evidence>
<dbReference type="SUPFAM" id="SSF52743">
    <property type="entry name" value="Subtilisin-like"/>
    <property type="match status" value="1"/>
</dbReference>
<keyword evidence="2" id="KW-0645">Protease</keyword>
<dbReference type="Proteomes" id="UP000838763">
    <property type="component" value="Unassembled WGS sequence"/>
</dbReference>
<dbReference type="EMBL" id="CALLCH030000008">
    <property type="protein sequence ID" value="CAI4213592.1"/>
    <property type="molecule type" value="Genomic_DNA"/>
</dbReference>
<comment type="caution">
    <text evidence="9">The sequence shown here is derived from an EMBL/GenBank/DDBJ whole genome shotgun (WGS) entry which is preliminary data.</text>
</comment>
<dbReference type="AlphaFoldDB" id="A0A9P1H093"/>
<feature type="domain" description="Inhibitor I9" evidence="8">
    <location>
        <begin position="55"/>
        <end position="97"/>
    </location>
</feature>
<dbReference type="PANTHER" id="PTHR43806:SF58">
    <property type="entry name" value="ALKALINE PROTEASE 1-RELATED"/>
    <property type="match status" value="1"/>
</dbReference>
<dbReference type="GO" id="GO:0006508">
    <property type="term" value="P:proteolysis"/>
    <property type="evidence" value="ECO:0007669"/>
    <property type="project" value="UniProtKB-KW"/>
</dbReference>
<reference evidence="9" key="1">
    <citation type="submission" date="2022-11" db="EMBL/GenBank/DDBJ databases">
        <authorList>
            <person name="Scott C."/>
            <person name="Bruce N."/>
        </authorList>
    </citation>
    <scope>NUCLEOTIDE SEQUENCE</scope>
</reference>
<dbReference type="Pfam" id="PF00082">
    <property type="entry name" value="Peptidase_S8"/>
    <property type="match status" value="2"/>
</dbReference>
<evidence type="ECO:0000256" key="5">
    <source>
        <dbReference type="ARBA" id="ARBA00022825"/>
    </source>
</evidence>
<keyword evidence="10" id="KW-1185">Reference proteome</keyword>
<evidence type="ECO:0000256" key="4">
    <source>
        <dbReference type="ARBA" id="ARBA00022801"/>
    </source>
</evidence>